<comment type="similarity">
    <text evidence="1">Belongs to the DedA family.</text>
</comment>
<gene>
    <name evidence="4" type="ORF">FY030_15050</name>
</gene>
<evidence type="ECO:0000256" key="1">
    <source>
        <dbReference type="ARBA" id="ARBA00010792"/>
    </source>
</evidence>
<dbReference type="EMBL" id="CP044427">
    <property type="protein sequence ID" value="QFG69843.1"/>
    <property type="molecule type" value="Genomic_DNA"/>
</dbReference>
<organism evidence="4 5">
    <name type="scientific">Ornithinimicrobium pratense</name>
    <dbReference type="NCBI Taxonomy" id="2593973"/>
    <lineage>
        <taxon>Bacteria</taxon>
        <taxon>Bacillati</taxon>
        <taxon>Actinomycetota</taxon>
        <taxon>Actinomycetes</taxon>
        <taxon>Micrococcales</taxon>
        <taxon>Ornithinimicrobiaceae</taxon>
        <taxon>Ornithinimicrobium</taxon>
    </lineage>
</organism>
<sequence>MSSVVGWSVIPAGYAGAGPAGSSTYPGAIVSSPSSWRLEDIALGVFVAFFFGSMARGQAIYWLARVSTDRALAFGEPEEGWRRRIYRWLHSDRVAHARAALAKWGWPLVPFAYLTVGFQSMVMAAAGMVRMSWKVFTLAQVPGAIAWALIYTTVGFAFWGAFFAAVRGNPVWVVLLLAVATVAVLLARRRRPRLSAPPA</sequence>
<dbReference type="Proteomes" id="UP000326546">
    <property type="component" value="Chromosome"/>
</dbReference>
<reference evidence="4 5" key="1">
    <citation type="submission" date="2019-09" db="EMBL/GenBank/DDBJ databases">
        <title>Serinicoccus pratensis sp. nov., isolated from meadow soil.</title>
        <authorList>
            <person name="Zhang W."/>
        </authorList>
    </citation>
    <scope>NUCLEOTIDE SEQUENCE [LARGE SCALE GENOMIC DNA]</scope>
    <source>
        <strain evidence="4 5">W204</strain>
    </source>
</reference>
<dbReference type="InterPro" id="IPR051311">
    <property type="entry name" value="DedA_domain"/>
</dbReference>
<proteinExistence type="inferred from homology"/>
<dbReference type="AlphaFoldDB" id="A0A5J6V9L0"/>
<keyword evidence="2" id="KW-0812">Transmembrane</keyword>
<protein>
    <recommendedName>
        <fullName evidence="3">VTT domain-containing protein</fullName>
    </recommendedName>
</protein>
<feature type="transmembrane region" description="Helical" evidence="2">
    <location>
        <begin position="41"/>
        <end position="64"/>
    </location>
</feature>
<dbReference type="PANTHER" id="PTHR42709:SF2">
    <property type="entry name" value="INNER MEMBRANE PROTEIN YOHD"/>
    <property type="match status" value="1"/>
</dbReference>
<feature type="transmembrane region" description="Helical" evidence="2">
    <location>
        <begin position="111"/>
        <end position="133"/>
    </location>
</feature>
<dbReference type="PANTHER" id="PTHR42709">
    <property type="entry name" value="ALKALINE PHOSPHATASE LIKE PROTEIN"/>
    <property type="match status" value="1"/>
</dbReference>
<evidence type="ECO:0000313" key="4">
    <source>
        <dbReference type="EMBL" id="QFG69843.1"/>
    </source>
</evidence>
<accession>A0A5J6V9L0</accession>
<name>A0A5J6V9L0_9MICO</name>
<evidence type="ECO:0000259" key="3">
    <source>
        <dbReference type="Pfam" id="PF09335"/>
    </source>
</evidence>
<keyword evidence="2" id="KW-0472">Membrane</keyword>
<keyword evidence="2" id="KW-1133">Transmembrane helix</keyword>
<feature type="domain" description="VTT" evidence="3">
    <location>
        <begin position="44"/>
        <end position="155"/>
    </location>
</feature>
<dbReference type="Pfam" id="PF09335">
    <property type="entry name" value="VTT_dom"/>
    <property type="match status" value="1"/>
</dbReference>
<keyword evidence="5" id="KW-1185">Reference proteome</keyword>
<evidence type="ECO:0000256" key="2">
    <source>
        <dbReference type="SAM" id="Phobius"/>
    </source>
</evidence>
<feature type="transmembrane region" description="Helical" evidence="2">
    <location>
        <begin position="145"/>
        <end position="165"/>
    </location>
</feature>
<evidence type="ECO:0000313" key="5">
    <source>
        <dbReference type="Proteomes" id="UP000326546"/>
    </source>
</evidence>
<dbReference type="KEGG" id="serw:FY030_15050"/>
<dbReference type="InterPro" id="IPR032816">
    <property type="entry name" value="VTT_dom"/>
</dbReference>
<feature type="transmembrane region" description="Helical" evidence="2">
    <location>
        <begin position="171"/>
        <end position="187"/>
    </location>
</feature>
<dbReference type="OrthoDB" id="3426404at2"/>
<dbReference type="GO" id="GO:0005886">
    <property type="term" value="C:plasma membrane"/>
    <property type="evidence" value="ECO:0007669"/>
    <property type="project" value="TreeGrafter"/>
</dbReference>